<dbReference type="Proteomes" id="UP000339249">
    <property type="component" value="Unassembled WGS sequence"/>
</dbReference>
<dbReference type="InterPro" id="IPR050393">
    <property type="entry name" value="MFP_Efflux_Pump"/>
</dbReference>
<dbReference type="Gene3D" id="1.10.287.470">
    <property type="entry name" value="Helix hairpin bin"/>
    <property type="match status" value="1"/>
</dbReference>
<dbReference type="PANTHER" id="PTHR30367:SF6">
    <property type="entry name" value="SECRETION PROTEIN-RELATED"/>
    <property type="match status" value="1"/>
</dbReference>
<dbReference type="InterPro" id="IPR058624">
    <property type="entry name" value="MdtA-like_HH"/>
</dbReference>
<dbReference type="Pfam" id="PF25876">
    <property type="entry name" value="HH_MFP_RND"/>
    <property type="match status" value="1"/>
</dbReference>
<reference evidence="3 4" key="1">
    <citation type="submission" date="2019-04" db="EMBL/GenBank/DDBJ databases">
        <authorList>
            <consortium name="Pathogen Informatics"/>
        </authorList>
    </citation>
    <scope>NUCLEOTIDE SEQUENCE [LARGE SCALE GENOMIC DNA]</scope>
    <source>
        <strain evidence="3 4">NCTC9185</strain>
    </source>
</reference>
<dbReference type="EMBL" id="CABDVU010000001">
    <property type="protein sequence ID" value="VTN13713.1"/>
    <property type="molecule type" value="Genomic_DNA"/>
</dbReference>
<dbReference type="Gene3D" id="2.40.30.170">
    <property type="match status" value="1"/>
</dbReference>
<dbReference type="PANTHER" id="PTHR30367">
    <property type="entry name" value="P-HYDROXYBENZOIC ACID EFFLUX PUMP SUBUNIT AAEA-RELATED"/>
    <property type="match status" value="1"/>
</dbReference>
<dbReference type="SUPFAM" id="SSF111369">
    <property type="entry name" value="HlyD-like secretion proteins"/>
    <property type="match status" value="1"/>
</dbReference>
<evidence type="ECO:0000313" key="4">
    <source>
        <dbReference type="Proteomes" id="UP000339249"/>
    </source>
</evidence>
<protein>
    <submittedName>
        <fullName evidence="3">Inner membrane protein yiaV</fullName>
    </submittedName>
</protein>
<dbReference type="AlphaFoldDB" id="A0A4U9DCH2"/>
<gene>
    <name evidence="3" type="primary">yiaV_4</name>
    <name evidence="3" type="ORF">NCTC9185_05755</name>
</gene>
<proteinExistence type="predicted"/>
<feature type="domain" description="Multidrug resistance protein MdtA-like alpha-helical hairpin" evidence="2">
    <location>
        <begin position="41"/>
        <end position="100"/>
    </location>
</feature>
<evidence type="ECO:0000313" key="3">
    <source>
        <dbReference type="EMBL" id="VTN13713.1"/>
    </source>
</evidence>
<evidence type="ECO:0000256" key="1">
    <source>
        <dbReference type="ARBA" id="ARBA00004370"/>
    </source>
</evidence>
<sequence>MKKGDLLYELDPTPFSNKVQAAQIAFEQAKLSNQQLDAQIAAARANLRTAQFTARNDKVTLDRYQRLSTMQNVSQSDLDKVRTTWQTSEQSVSALNASIQNLLIQRGERDDAHNVTLQKYRNALEEAQLNLAWSRIYAETDGMVSNLQLSPGLYATAATPLLALVSNHTDIVADFREKSLRHTGVNTDAAVVFDALPGKVYPAHVTSSDAGILAGQEQVNGQLSQPEQSTRWVRDAQRMRIHVELDEPLDKPLPTGARATVQLYNSDGPFARTFAGVQIHLVSLLHYVY</sequence>
<accession>A0A4U9DCH2</accession>
<organism evidence="3 4">
    <name type="scientific">Raoultella terrigena</name>
    <name type="common">Klebsiella terrigena</name>
    <dbReference type="NCBI Taxonomy" id="577"/>
    <lineage>
        <taxon>Bacteria</taxon>
        <taxon>Pseudomonadati</taxon>
        <taxon>Pseudomonadota</taxon>
        <taxon>Gammaproteobacteria</taxon>
        <taxon>Enterobacterales</taxon>
        <taxon>Enterobacteriaceae</taxon>
        <taxon>Klebsiella/Raoultella group</taxon>
        <taxon>Raoultella</taxon>
    </lineage>
</organism>
<name>A0A4U9DCH2_RAOTE</name>
<comment type="subcellular location">
    <subcellularLocation>
        <location evidence="1">Membrane</location>
    </subcellularLocation>
</comment>
<evidence type="ECO:0000259" key="2">
    <source>
        <dbReference type="Pfam" id="PF25876"/>
    </source>
</evidence>